<dbReference type="PANTHER" id="PTHR11236:SF50">
    <property type="entry name" value="AMINODEOXYCHORISMATE SYNTHASE COMPONENT 1"/>
    <property type="match status" value="1"/>
</dbReference>
<feature type="region of interest" description="Disordered" evidence="1">
    <location>
        <begin position="510"/>
        <end position="536"/>
    </location>
</feature>
<dbReference type="InterPro" id="IPR043131">
    <property type="entry name" value="BCAT-like_N"/>
</dbReference>
<dbReference type="Gene3D" id="3.30.470.10">
    <property type="match status" value="1"/>
</dbReference>
<dbReference type="Gene3D" id="3.60.120.10">
    <property type="entry name" value="Anthranilate synthase"/>
    <property type="match status" value="1"/>
</dbReference>
<dbReference type="AlphaFoldDB" id="A0A9X0XF17"/>
<reference evidence="3 4" key="1">
    <citation type="submission" date="2021-01" db="EMBL/GenBank/DDBJ databases">
        <title>Piscinibacter sp. Jin2 Genome sequencing and assembly.</title>
        <authorList>
            <person name="Kim I."/>
        </authorList>
    </citation>
    <scope>NUCLEOTIDE SEQUENCE [LARGE SCALE GENOMIC DNA]</scope>
    <source>
        <strain evidence="3 4">Jin2</strain>
    </source>
</reference>
<dbReference type="PANTHER" id="PTHR11236">
    <property type="entry name" value="AMINOBENZOATE/ANTHRANILATE SYNTHASE"/>
    <property type="match status" value="1"/>
</dbReference>
<proteinExistence type="predicted"/>
<evidence type="ECO:0000313" key="4">
    <source>
        <dbReference type="Proteomes" id="UP000643207"/>
    </source>
</evidence>
<keyword evidence="4" id="KW-1185">Reference proteome</keyword>
<dbReference type="InterPro" id="IPR036038">
    <property type="entry name" value="Aminotransferase-like"/>
</dbReference>
<dbReference type="Gene3D" id="3.20.10.10">
    <property type="entry name" value="D-amino Acid Aminotransferase, subunit A, domain 2"/>
    <property type="match status" value="1"/>
</dbReference>
<keyword evidence="3" id="KW-0032">Aminotransferase</keyword>
<dbReference type="SUPFAM" id="SSF56322">
    <property type="entry name" value="ADC synthase"/>
    <property type="match status" value="1"/>
</dbReference>
<dbReference type="InterPro" id="IPR043132">
    <property type="entry name" value="BCAT-like_C"/>
</dbReference>
<feature type="compositionally biased region" description="Basic and acidic residues" evidence="1">
    <location>
        <begin position="522"/>
        <end position="536"/>
    </location>
</feature>
<dbReference type="RefSeq" id="WP_201826747.1">
    <property type="nucleotide sequence ID" value="NZ_JAERRA010000002.1"/>
</dbReference>
<dbReference type="InterPro" id="IPR019999">
    <property type="entry name" value="Anth_synth_I-like"/>
</dbReference>
<dbReference type="GO" id="GO:0000162">
    <property type="term" value="P:L-tryptophan biosynthetic process"/>
    <property type="evidence" value="ECO:0007669"/>
    <property type="project" value="TreeGrafter"/>
</dbReference>
<dbReference type="InterPro" id="IPR001544">
    <property type="entry name" value="Aminotrans_IV"/>
</dbReference>
<evidence type="ECO:0000259" key="2">
    <source>
        <dbReference type="Pfam" id="PF00425"/>
    </source>
</evidence>
<dbReference type="SUPFAM" id="SSF56752">
    <property type="entry name" value="D-aminoacid aminotransferase-like PLP-dependent enzymes"/>
    <property type="match status" value="1"/>
</dbReference>
<feature type="domain" description="Chorismate-utilising enzyme C-terminal" evidence="2">
    <location>
        <begin position="146"/>
        <end position="420"/>
    </location>
</feature>
<dbReference type="EMBL" id="JAERRA010000002">
    <property type="protein sequence ID" value="MBL0720366.1"/>
    <property type="molecule type" value="Genomic_DNA"/>
</dbReference>
<evidence type="ECO:0000256" key="1">
    <source>
        <dbReference type="SAM" id="MobiDB-lite"/>
    </source>
</evidence>
<dbReference type="Proteomes" id="UP000643207">
    <property type="component" value="Unassembled WGS sequence"/>
</dbReference>
<sequence>MNPTVFALLDDRESTPARPTSRLYTGFVREHRCEDAATLDAVWAQVEADQAAGLQAVLLADYEWGAQLVGAGHRPPEPGQPPWALRVLMFERLERLSREAAGDWLVAQEAREDAATPWGVAAPGGDPLAESPGPAGITGLQASLDRDAFHRDIETIREAIRNGETYQVNYTYRLHFAAHGTPAALYRRMRARQPVRYGAYLALPAVPGFEGAGPSHVLSCSPELFVRIEGGGLIAQPMKGTARREFIPEGDSETARGLHEDVKNRAENLMIVDLLRNDLSRIAEVGTVKVPALFAVEAHATVFQMTSTIEARPRAGLTMPELLRALYPCGSITGAPKHQTMKLIRSLEGTPRGLYTGAIGWFEPPAPGASLGAGCFSVAIRTLTLDAPRADGLRPGRLGIGAGIVLDSEPEAEYQECRLKGRFLTGLEPGFTLFETLHATRREGIRQREAHLDRLARSAAALGFAFDRAAAEAALDAALGLGPTRLPATLAESALARSAWAHRLAEAVAAGQAGEHPAQPDARPDSRAPDALDQPRRLRLDLHPSGRLDTRSATLAPLPAALHDARGRIRLHRAALALPDIPHPLAAHKTSRRQHYDDAVRVAEAADAFDALFFTVDGRLVEGGRSSVFVRLDGRWYTPPVADGALPGVMRAALLADPALGARERSITAAELARAEELIVCNALRGALAAVFEDGAAL</sequence>
<accession>A0A9X0XF17</accession>
<dbReference type="GO" id="GO:0046820">
    <property type="term" value="F:4-amino-4-deoxychorismate synthase activity"/>
    <property type="evidence" value="ECO:0007669"/>
    <property type="project" value="TreeGrafter"/>
</dbReference>
<dbReference type="Pfam" id="PF00425">
    <property type="entry name" value="Chorismate_bind"/>
    <property type="match status" value="1"/>
</dbReference>
<dbReference type="InterPro" id="IPR015890">
    <property type="entry name" value="Chorismate_C"/>
</dbReference>
<organism evidence="3 4">
    <name type="scientific">Aquariibacter lacus</name>
    <dbReference type="NCBI Taxonomy" id="2801332"/>
    <lineage>
        <taxon>Bacteria</taxon>
        <taxon>Pseudomonadati</taxon>
        <taxon>Pseudomonadota</taxon>
        <taxon>Betaproteobacteria</taxon>
        <taxon>Burkholderiales</taxon>
        <taxon>Sphaerotilaceae</taxon>
        <taxon>Aquariibacter</taxon>
    </lineage>
</organism>
<evidence type="ECO:0000313" key="3">
    <source>
        <dbReference type="EMBL" id="MBL0720366.1"/>
    </source>
</evidence>
<protein>
    <submittedName>
        <fullName evidence="3">Bifunctional anthranilate synthase component I family protein/class IV aminotransferase</fullName>
    </submittedName>
</protein>
<dbReference type="Pfam" id="PF01063">
    <property type="entry name" value="Aminotran_4"/>
    <property type="match status" value="1"/>
</dbReference>
<name>A0A9X0XF17_9BURK</name>
<comment type="caution">
    <text evidence="3">The sequence shown here is derived from an EMBL/GenBank/DDBJ whole genome shotgun (WGS) entry which is preliminary data.</text>
</comment>
<keyword evidence="3" id="KW-0808">Transferase</keyword>
<dbReference type="InterPro" id="IPR005801">
    <property type="entry name" value="ADC_synthase"/>
</dbReference>
<gene>
    <name evidence="3" type="ORF">JI742_10755</name>
</gene>
<dbReference type="PRINTS" id="PR00095">
    <property type="entry name" value="ANTSNTHASEI"/>
</dbReference>